<evidence type="ECO:0000313" key="2">
    <source>
        <dbReference type="Proteomes" id="UP000642144"/>
    </source>
</evidence>
<organism evidence="1 2">
    <name type="scientific">Duganella levis</name>
    <dbReference type="NCBI Taxonomy" id="2692169"/>
    <lineage>
        <taxon>Bacteria</taxon>
        <taxon>Pseudomonadati</taxon>
        <taxon>Pseudomonadota</taxon>
        <taxon>Betaproteobacteria</taxon>
        <taxon>Burkholderiales</taxon>
        <taxon>Oxalobacteraceae</taxon>
        <taxon>Telluria group</taxon>
        <taxon>Duganella</taxon>
    </lineage>
</organism>
<accession>A0ABW9VZD2</accession>
<reference evidence="1 2" key="1">
    <citation type="submission" date="2019-12" db="EMBL/GenBank/DDBJ databases">
        <title>Novel species isolated from a subtropical stream in China.</title>
        <authorList>
            <person name="Lu H."/>
        </authorList>
    </citation>
    <scope>NUCLEOTIDE SEQUENCE [LARGE SCALE GENOMIC DNA]</scope>
    <source>
        <strain evidence="1 2">CY42W</strain>
    </source>
</reference>
<dbReference type="RefSeq" id="WP_161055033.1">
    <property type="nucleotide sequence ID" value="NZ_WWCT01000007.1"/>
</dbReference>
<sequence>MLVDDELANSTLKRLINETGIPSRMFKYELQDDFQLLFISVAIDDLAQSNLEAQIPHIAAILKELMPVRENDYSWVVGFLRGGEVVESCFGGNLAIPDWDGEQFVE</sequence>
<name>A0ABW9VZD2_9BURK</name>
<gene>
    <name evidence="1" type="ORF">GTP69_11510</name>
</gene>
<comment type="caution">
    <text evidence="1">The sequence shown here is derived from an EMBL/GenBank/DDBJ whole genome shotgun (WGS) entry which is preliminary data.</text>
</comment>
<keyword evidence="2" id="KW-1185">Reference proteome</keyword>
<evidence type="ECO:0000313" key="1">
    <source>
        <dbReference type="EMBL" id="MYN27037.1"/>
    </source>
</evidence>
<protein>
    <submittedName>
        <fullName evidence="1">Uncharacterized protein</fullName>
    </submittedName>
</protein>
<dbReference type="Proteomes" id="UP000642144">
    <property type="component" value="Unassembled WGS sequence"/>
</dbReference>
<dbReference type="EMBL" id="WWCT01000007">
    <property type="protein sequence ID" value="MYN27037.1"/>
    <property type="molecule type" value="Genomic_DNA"/>
</dbReference>
<proteinExistence type="predicted"/>